<proteinExistence type="inferred from homology"/>
<evidence type="ECO:0000256" key="1">
    <source>
        <dbReference type="ARBA" id="ARBA00022690"/>
    </source>
</evidence>
<dbReference type="OrthoDB" id="9440847at2759"/>
<dbReference type="InterPro" id="IPR036186">
    <property type="entry name" value="Serpin_sf"/>
</dbReference>
<dbReference type="InterPro" id="IPR023795">
    <property type="entry name" value="Serpin_CS"/>
</dbReference>
<protein>
    <recommendedName>
        <fullName evidence="4">Serpin domain-containing protein</fullName>
    </recommendedName>
</protein>
<dbReference type="Gene3D" id="3.30.497.10">
    <property type="entry name" value="Antithrombin, subunit I, domain 2"/>
    <property type="match status" value="1"/>
</dbReference>
<feature type="domain" description="Serpin" evidence="4">
    <location>
        <begin position="48"/>
        <end position="415"/>
    </location>
</feature>
<dbReference type="Pfam" id="PF00079">
    <property type="entry name" value="Serpin"/>
    <property type="match status" value="1"/>
</dbReference>
<dbReference type="InterPro" id="IPR042185">
    <property type="entry name" value="Serpin_sf_2"/>
</dbReference>
<dbReference type="SUPFAM" id="SSF56574">
    <property type="entry name" value="Serpins"/>
    <property type="match status" value="1"/>
</dbReference>
<keyword evidence="1" id="KW-0646">Protease inhibitor</keyword>
<evidence type="ECO:0000313" key="6">
    <source>
        <dbReference type="Proteomes" id="UP001153737"/>
    </source>
</evidence>
<evidence type="ECO:0000256" key="3">
    <source>
        <dbReference type="RuleBase" id="RU000411"/>
    </source>
</evidence>
<organism evidence="5 6">
    <name type="scientific">Phaedon cochleariae</name>
    <name type="common">Mustard beetle</name>
    <dbReference type="NCBI Taxonomy" id="80249"/>
    <lineage>
        <taxon>Eukaryota</taxon>
        <taxon>Metazoa</taxon>
        <taxon>Ecdysozoa</taxon>
        <taxon>Arthropoda</taxon>
        <taxon>Hexapoda</taxon>
        <taxon>Insecta</taxon>
        <taxon>Pterygota</taxon>
        <taxon>Neoptera</taxon>
        <taxon>Endopterygota</taxon>
        <taxon>Coleoptera</taxon>
        <taxon>Polyphaga</taxon>
        <taxon>Cucujiformia</taxon>
        <taxon>Chrysomeloidea</taxon>
        <taxon>Chrysomelidae</taxon>
        <taxon>Chrysomelinae</taxon>
        <taxon>Chrysomelini</taxon>
        <taxon>Phaedon</taxon>
    </lineage>
</organism>
<keyword evidence="2" id="KW-0722">Serine protease inhibitor</keyword>
<accession>A0A9P0DFW8</accession>
<dbReference type="EMBL" id="OU896720">
    <property type="protein sequence ID" value="CAH1153613.1"/>
    <property type="molecule type" value="Genomic_DNA"/>
</dbReference>
<dbReference type="Proteomes" id="UP001153737">
    <property type="component" value="Chromosome 14"/>
</dbReference>
<dbReference type="AlphaFoldDB" id="A0A9P0DFW8"/>
<keyword evidence="6" id="KW-1185">Reference proteome</keyword>
<dbReference type="GO" id="GO:0005615">
    <property type="term" value="C:extracellular space"/>
    <property type="evidence" value="ECO:0007669"/>
    <property type="project" value="InterPro"/>
</dbReference>
<dbReference type="InterPro" id="IPR000215">
    <property type="entry name" value="Serpin_fam"/>
</dbReference>
<name>A0A9P0DFW8_PHACE</name>
<comment type="similarity">
    <text evidence="3">Belongs to the serpin family.</text>
</comment>
<dbReference type="CDD" id="cd19598">
    <property type="entry name" value="serpin77Ba-like_insects"/>
    <property type="match status" value="1"/>
</dbReference>
<evidence type="ECO:0000313" key="5">
    <source>
        <dbReference type="EMBL" id="CAH1153613.1"/>
    </source>
</evidence>
<dbReference type="PANTHER" id="PTHR11461">
    <property type="entry name" value="SERINE PROTEASE INHIBITOR, SERPIN"/>
    <property type="match status" value="1"/>
</dbReference>
<evidence type="ECO:0000259" key="4">
    <source>
        <dbReference type="SMART" id="SM00093"/>
    </source>
</evidence>
<dbReference type="FunFam" id="2.10.310.10:FF:000001">
    <property type="entry name" value="Serpin family A member 1"/>
    <property type="match status" value="1"/>
</dbReference>
<dbReference type="PANTHER" id="PTHR11461:SF367">
    <property type="entry name" value="GH21475P-RELATED"/>
    <property type="match status" value="1"/>
</dbReference>
<reference evidence="5" key="2">
    <citation type="submission" date="2022-10" db="EMBL/GenBank/DDBJ databases">
        <authorList>
            <consortium name="ENA_rothamsted_submissions"/>
            <consortium name="culmorum"/>
            <person name="King R."/>
        </authorList>
    </citation>
    <scope>NUCLEOTIDE SEQUENCE</scope>
</reference>
<sequence length="421" mass="47760">MNRITSVFRFPIKASIWNFTCTFMILSLLTSTYSQSIDIEESLNSFGISLLGETVHQAGDLLNVALSPFTIWTLMTVISEGSRENTARQLESTLGLPSNKNMLRNAFQRLSDMLQLKSDGVTLEIDNAIFTNDDFPVKRPFQDISKQYYGVTTSPTDFKNPAQAASVINKYVARATRNRIKAFVNAGDVAYAQVFMTSILYFKGLWNMPFNRSATRRESFYDEKNNKIGDVEMMYQIGTFAYSRMENLNSHAVELPYGGDRKMSMIVILPFKGVSIAGVLNSISKMTTFSSILTTLENSFRRFSDEKVHLYLPRFRVDSDFNMNIVLNKIGIKDVFDYDRANLLNMFDQQLYLSRLIQKAQIEVDEEGTIATSAAGASFENKSPPPRFRANRPFLYFIVDKPTRTMIYAGKISNPNTIKNA</sequence>
<dbReference type="Gene3D" id="2.30.39.10">
    <property type="entry name" value="Alpha-1-antitrypsin, domain 1"/>
    <property type="match status" value="1"/>
</dbReference>
<reference evidence="5" key="1">
    <citation type="submission" date="2022-01" db="EMBL/GenBank/DDBJ databases">
        <authorList>
            <person name="King R."/>
        </authorList>
    </citation>
    <scope>NUCLEOTIDE SEQUENCE</scope>
</reference>
<dbReference type="InterPro" id="IPR023796">
    <property type="entry name" value="Serpin_dom"/>
</dbReference>
<dbReference type="GO" id="GO:0004867">
    <property type="term" value="F:serine-type endopeptidase inhibitor activity"/>
    <property type="evidence" value="ECO:0007669"/>
    <property type="project" value="UniProtKB-KW"/>
</dbReference>
<dbReference type="PROSITE" id="PS00284">
    <property type="entry name" value="SERPIN"/>
    <property type="match status" value="1"/>
</dbReference>
<gene>
    <name evidence="5" type="ORF">PHAECO_LOCUS4553</name>
</gene>
<dbReference type="InterPro" id="IPR042178">
    <property type="entry name" value="Serpin_sf_1"/>
</dbReference>
<evidence type="ECO:0000256" key="2">
    <source>
        <dbReference type="ARBA" id="ARBA00022900"/>
    </source>
</evidence>
<dbReference type="SMART" id="SM00093">
    <property type="entry name" value="SERPIN"/>
    <property type="match status" value="1"/>
</dbReference>